<feature type="transmembrane region" description="Helical" evidence="1">
    <location>
        <begin position="169"/>
        <end position="188"/>
    </location>
</feature>
<keyword evidence="1" id="KW-0472">Membrane</keyword>
<feature type="transmembrane region" description="Helical" evidence="1">
    <location>
        <begin position="226"/>
        <end position="244"/>
    </location>
</feature>
<keyword evidence="1" id="KW-0812">Transmembrane</keyword>
<evidence type="ECO:0000256" key="1">
    <source>
        <dbReference type="SAM" id="Phobius"/>
    </source>
</evidence>
<gene>
    <name evidence="2" type="ORF">D9619_006884</name>
</gene>
<organism evidence="2 3">
    <name type="scientific">Psilocybe cf. subviscida</name>
    <dbReference type="NCBI Taxonomy" id="2480587"/>
    <lineage>
        <taxon>Eukaryota</taxon>
        <taxon>Fungi</taxon>
        <taxon>Dikarya</taxon>
        <taxon>Basidiomycota</taxon>
        <taxon>Agaricomycotina</taxon>
        <taxon>Agaricomycetes</taxon>
        <taxon>Agaricomycetidae</taxon>
        <taxon>Agaricales</taxon>
        <taxon>Agaricineae</taxon>
        <taxon>Strophariaceae</taxon>
        <taxon>Psilocybe</taxon>
    </lineage>
</organism>
<dbReference type="OrthoDB" id="3357408at2759"/>
<protein>
    <submittedName>
        <fullName evidence="2">Uncharacterized protein</fullName>
    </submittedName>
</protein>
<feature type="transmembrane region" description="Helical" evidence="1">
    <location>
        <begin position="200"/>
        <end position="220"/>
    </location>
</feature>
<accession>A0A8H5EY86</accession>
<dbReference type="AlphaFoldDB" id="A0A8H5EY86"/>
<name>A0A8H5EY86_9AGAR</name>
<dbReference type="EMBL" id="JAACJJ010000042">
    <property type="protein sequence ID" value="KAF5316814.1"/>
    <property type="molecule type" value="Genomic_DNA"/>
</dbReference>
<keyword evidence="3" id="KW-1185">Reference proteome</keyword>
<comment type="caution">
    <text evidence="2">The sequence shown here is derived from an EMBL/GenBank/DDBJ whole genome shotgun (WGS) entry which is preliminary data.</text>
</comment>
<evidence type="ECO:0000313" key="3">
    <source>
        <dbReference type="Proteomes" id="UP000567179"/>
    </source>
</evidence>
<evidence type="ECO:0000313" key="2">
    <source>
        <dbReference type="EMBL" id="KAF5316814.1"/>
    </source>
</evidence>
<sequence>MSPIPPPDQIVAVAFLVALFYGLYLATFLHCMRWLLFTDEGWELRGRKSVQWPIFLITLAIFIMSTLDRGLQLRRWTEQATWYHSPAHPQTHTTDWIDVVLCTTANLTSQLADSVLIFRLWGIYNKSYRVVVFPIILWLGGLVLTALQAYMQIAQVSKMDVWLPVNMSIGPGIILTPFWASTIVLNLYATSSLIVESGSLYLTTGIAHFVVWWTPNNFAINLVSNINIPIIGIAFNLILIQLAQHRAEEERRDRGELVSAMQFQAVSTEKSVDLLEVGNNIRSRTRTDPTRKGRDTLTIQRASLSYSLRRTEV</sequence>
<keyword evidence="1" id="KW-1133">Transmembrane helix</keyword>
<proteinExistence type="predicted"/>
<feature type="transmembrane region" description="Helical" evidence="1">
    <location>
        <begin position="128"/>
        <end position="149"/>
    </location>
</feature>
<feature type="transmembrane region" description="Helical" evidence="1">
    <location>
        <begin position="49"/>
        <end position="67"/>
    </location>
</feature>
<feature type="transmembrane region" description="Helical" evidence="1">
    <location>
        <begin position="12"/>
        <end position="37"/>
    </location>
</feature>
<dbReference type="Proteomes" id="UP000567179">
    <property type="component" value="Unassembled WGS sequence"/>
</dbReference>
<reference evidence="2 3" key="1">
    <citation type="journal article" date="2020" name="ISME J.">
        <title>Uncovering the hidden diversity of litter-decomposition mechanisms in mushroom-forming fungi.</title>
        <authorList>
            <person name="Floudas D."/>
            <person name="Bentzer J."/>
            <person name="Ahren D."/>
            <person name="Johansson T."/>
            <person name="Persson P."/>
            <person name="Tunlid A."/>
        </authorList>
    </citation>
    <scope>NUCLEOTIDE SEQUENCE [LARGE SCALE GENOMIC DNA]</scope>
    <source>
        <strain evidence="2 3">CBS 101986</strain>
    </source>
</reference>